<evidence type="ECO:0000256" key="1">
    <source>
        <dbReference type="SAM" id="MobiDB-lite"/>
    </source>
</evidence>
<name>A0ABU6WEE1_9FABA</name>
<feature type="compositionally biased region" description="Polar residues" evidence="1">
    <location>
        <begin position="46"/>
        <end position="57"/>
    </location>
</feature>
<accession>A0ABU6WEE1</accession>
<feature type="region of interest" description="Disordered" evidence="1">
    <location>
        <begin position="46"/>
        <end position="92"/>
    </location>
</feature>
<evidence type="ECO:0000313" key="3">
    <source>
        <dbReference type="Proteomes" id="UP001341840"/>
    </source>
</evidence>
<gene>
    <name evidence="2" type="ORF">PIB30_045077</name>
</gene>
<protein>
    <submittedName>
        <fullName evidence="2">Uncharacterized protein</fullName>
    </submittedName>
</protein>
<reference evidence="2 3" key="1">
    <citation type="journal article" date="2023" name="Plants (Basel)">
        <title>Bridging the Gap: Combining Genomics and Transcriptomics Approaches to Understand Stylosanthes scabra, an Orphan Legume from the Brazilian Caatinga.</title>
        <authorList>
            <person name="Ferreira-Neto J.R.C."/>
            <person name="da Silva M.D."/>
            <person name="Binneck E."/>
            <person name="de Melo N.F."/>
            <person name="da Silva R.H."/>
            <person name="de Melo A.L.T.M."/>
            <person name="Pandolfi V."/>
            <person name="Bustamante F.O."/>
            <person name="Brasileiro-Vidal A.C."/>
            <person name="Benko-Iseppon A.M."/>
        </authorList>
    </citation>
    <scope>NUCLEOTIDE SEQUENCE [LARGE SCALE GENOMIC DNA]</scope>
    <source>
        <tissue evidence="2">Leaves</tissue>
    </source>
</reference>
<proteinExistence type="predicted"/>
<dbReference type="EMBL" id="JASCZI010181515">
    <property type="protein sequence ID" value="MED6184189.1"/>
    <property type="molecule type" value="Genomic_DNA"/>
</dbReference>
<dbReference type="Proteomes" id="UP001341840">
    <property type="component" value="Unassembled WGS sequence"/>
</dbReference>
<feature type="compositionally biased region" description="Polar residues" evidence="1">
    <location>
        <begin position="67"/>
        <end position="86"/>
    </location>
</feature>
<comment type="caution">
    <text evidence="2">The sequence shown here is derived from an EMBL/GenBank/DDBJ whole genome shotgun (WGS) entry which is preliminary data.</text>
</comment>
<sequence length="92" mass="9460">MAELYSSQVGLVEQGVVYQSLSNVLLVYVVVESGIDGNGGAVVSLSKDSSTESNFESLDTPAKGGRNVSSSKVASPKGQGSNSKTFRCNAGK</sequence>
<keyword evidence="3" id="KW-1185">Reference proteome</keyword>
<evidence type="ECO:0000313" key="2">
    <source>
        <dbReference type="EMBL" id="MED6184189.1"/>
    </source>
</evidence>
<organism evidence="2 3">
    <name type="scientific">Stylosanthes scabra</name>
    <dbReference type="NCBI Taxonomy" id="79078"/>
    <lineage>
        <taxon>Eukaryota</taxon>
        <taxon>Viridiplantae</taxon>
        <taxon>Streptophyta</taxon>
        <taxon>Embryophyta</taxon>
        <taxon>Tracheophyta</taxon>
        <taxon>Spermatophyta</taxon>
        <taxon>Magnoliopsida</taxon>
        <taxon>eudicotyledons</taxon>
        <taxon>Gunneridae</taxon>
        <taxon>Pentapetalae</taxon>
        <taxon>rosids</taxon>
        <taxon>fabids</taxon>
        <taxon>Fabales</taxon>
        <taxon>Fabaceae</taxon>
        <taxon>Papilionoideae</taxon>
        <taxon>50 kb inversion clade</taxon>
        <taxon>dalbergioids sensu lato</taxon>
        <taxon>Dalbergieae</taxon>
        <taxon>Pterocarpus clade</taxon>
        <taxon>Stylosanthes</taxon>
    </lineage>
</organism>